<evidence type="ECO:0000259" key="2">
    <source>
        <dbReference type="PROSITE" id="PS51384"/>
    </source>
</evidence>
<evidence type="ECO:0000313" key="3">
    <source>
        <dbReference type="EMBL" id="CAK0783884.1"/>
    </source>
</evidence>
<dbReference type="GO" id="GO:0016491">
    <property type="term" value="F:oxidoreductase activity"/>
    <property type="evidence" value="ECO:0007669"/>
    <property type="project" value="InterPro"/>
</dbReference>
<protein>
    <recommendedName>
        <fullName evidence="2">FAD-binding FR-type domain-containing protein</fullName>
    </recommendedName>
</protein>
<name>A0AAV1I941_9CHLO</name>
<dbReference type="AlphaFoldDB" id="A0AAV1I941"/>
<evidence type="ECO:0000256" key="1">
    <source>
        <dbReference type="SAM" id="MobiDB-lite"/>
    </source>
</evidence>
<dbReference type="InterPro" id="IPR039261">
    <property type="entry name" value="FNR_nucleotide-bd"/>
</dbReference>
<dbReference type="InterPro" id="IPR017927">
    <property type="entry name" value="FAD-bd_FR_type"/>
</dbReference>
<sequence length="367" mass="39151">MPFRRALVPRKRGGRRAVFARSTGGNGASKEVMDNLRSSAEQHKAAMKWARAIVVENKGESADGTLRTLVLSVEDHVKYLDGRKVKRRQEAPRWVDSYTVPGQYVGVRYPPDPISDSLDSSSGATAGRDTSSSASVAAPEEWSAGGIPTARTLFAISSSPYSARRDSANLDASIIEILVSREGCEDNQRLAKLGPGSLIEVSEVMGRGFASLFNSYVGLQSALEDARNLLLIGADCNGIAPLRAALEWTPVQAHATAHRVRLYYAAQSATSAAYLKDWDVWREAGINVNTLYTGQSNGSSPGPPSLWEAIRSAVFEGPQGLMGAVGGDPRDCTVLVAGLPGRAAAELSKQLAAEGVGGERVLFCELF</sequence>
<dbReference type="Gene3D" id="3.40.50.80">
    <property type="entry name" value="Nucleotide-binding domain of ferredoxin-NADP reductase (FNR) module"/>
    <property type="match status" value="1"/>
</dbReference>
<keyword evidence="4" id="KW-1185">Reference proteome</keyword>
<accession>A0AAV1I941</accession>
<comment type="caution">
    <text evidence="3">The sequence shown here is derived from an EMBL/GenBank/DDBJ whole genome shotgun (WGS) entry which is preliminary data.</text>
</comment>
<dbReference type="PANTHER" id="PTHR47215:SF1">
    <property type="entry name" value="F9L1.8 PROTEIN"/>
    <property type="match status" value="1"/>
</dbReference>
<gene>
    <name evidence="3" type="ORF">CVIRNUC_007084</name>
</gene>
<proteinExistence type="predicted"/>
<feature type="domain" description="FAD-binding FR-type" evidence="2">
    <location>
        <begin position="47"/>
        <end position="211"/>
    </location>
</feature>
<reference evidence="3 4" key="1">
    <citation type="submission" date="2023-10" db="EMBL/GenBank/DDBJ databases">
        <authorList>
            <person name="Maclean D."/>
            <person name="Macfadyen A."/>
        </authorList>
    </citation>
    <scope>NUCLEOTIDE SEQUENCE [LARGE SCALE GENOMIC DNA]</scope>
</reference>
<dbReference type="SUPFAM" id="SSF52343">
    <property type="entry name" value="Ferredoxin reductase-like, C-terminal NADP-linked domain"/>
    <property type="match status" value="1"/>
</dbReference>
<evidence type="ECO:0000313" key="4">
    <source>
        <dbReference type="Proteomes" id="UP001314263"/>
    </source>
</evidence>
<organism evidence="3 4">
    <name type="scientific">Coccomyxa viridis</name>
    <dbReference type="NCBI Taxonomy" id="1274662"/>
    <lineage>
        <taxon>Eukaryota</taxon>
        <taxon>Viridiplantae</taxon>
        <taxon>Chlorophyta</taxon>
        <taxon>core chlorophytes</taxon>
        <taxon>Trebouxiophyceae</taxon>
        <taxon>Trebouxiophyceae incertae sedis</taxon>
        <taxon>Coccomyxaceae</taxon>
        <taxon>Coccomyxa</taxon>
    </lineage>
</organism>
<dbReference type="EMBL" id="CAUYUE010000009">
    <property type="protein sequence ID" value="CAK0783884.1"/>
    <property type="molecule type" value="Genomic_DNA"/>
</dbReference>
<dbReference type="Proteomes" id="UP001314263">
    <property type="component" value="Unassembled WGS sequence"/>
</dbReference>
<dbReference type="PANTHER" id="PTHR47215">
    <property type="match status" value="1"/>
</dbReference>
<dbReference type="PROSITE" id="PS51384">
    <property type="entry name" value="FAD_FR"/>
    <property type="match status" value="1"/>
</dbReference>
<feature type="region of interest" description="Disordered" evidence="1">
    <location>
        <begin position="109"/>
        <end position="140"/>
    </location>
</feature>